<accession>C0EZE8</accession>
<reference evidence="2 3" key="2">
    <citation type="submission" date="2009-02" db="EMBL/GenBank/DDBJ databases">
        <title>Draft genome sequence of Eubacterium hallii (DSM 3353).</title>
        <authorList>
            <person name="Sudarsanam P."/>
            <person name="Ley R."/>
            <person name="Guruge J."/>
            <person name="Turnbaugh P.J."/>
            <person name="Mahowald M."/>
            <person name="Liep D."/>
            <person name="Gordon J."/>
        </authorList>
    </citation>
    <scope>NUCLEOTIDE SEQUENCE [LARGE SCALE GENOMIC DNA]</scope>
    <source>
        <strain evidence="2 3">DSM 3353</strain>
    </source>
</reference>
<reference evidence="2 3" key="1">
    <citation type="submission" date="2009-01" db="EMBL/GenBank/DDBJ databases">
        <authorList>
            <person name="Fulton L."/>
            <person name="Clifton S."/>
            <person name="Fulton B."/>
            <person name="Xu J."/>
            <person name="Minx P."/>
            <person name="Pepin K.H."/>
            <person name="Johnson M."/>
            <person name="Bhonagiri V."/>
            <person name="Nash W.E."/>
            <person name="Mardis E.R."/>
            <person name="Wilson R.K."/>
        </authorList>
    </citation>
    <scope>NUCLEOTIDE SEQUENCE [LARGE SCALE GENOMIC DNA]</scope>
    <source>
        <strain evidence="2 3">DSM 3353</strain>
    </source>
</reference>
<name>C0EZE8_9FIRM</name>
<gene>
    <name evidence="2" type="ORF">EUBHAL_02809</name>
</gene>
<proteinExistence type="predicted"/>
<dbReference type="EMBL" id="ACEP01000129">
    <property type="protein sequence ID" value="EEG35382.1"/>
    <property type="molecule type" value="Genomic_DNA"/>
</dbReference>
<comment type="caution">
    <text evidence="2">The sequence shown here is derived from an EMBL/GenBank/DDBJ whole genome shotgun (WGS) entry which is preliminary data.</text>
</comment>
<evidence type="ECO:0000256" key="1">
    <source>
        <dbReference type="SAM" id="Phobius"/>
    </source>
</evidence>
<organism evidence="2 3">
    <name type="scientific">Anaerobutyricum hallii DSM 3353</name>
    <dbReference type="NCBI Taxonomy" id="411469"/>
    <lineage>
        <taxon>Bacteria</taxon>
        <taxon>Bacillati</taxon>
        <taxon>Bacillota</taxon>
        <taxon>Clostridia</taxon>
        <taxon>Lachnospirales</taxon>
        <taxon>Lachnospiraceae</taxon>
        <taxon>Anaerobutyricum</taxon>
    </lineage>
</organism>
<evidence type="ECO:0000313" key="3">
    <source>
        <dbReference type="Proteomes" id="UP000003174"/>
    </source>
</evidence>
<dbReference type="AlphaFoldDB" id="C0EZE8"/>
<keyword evidence="1" id="KW-1133">Transmembrane helix</keyword>
<keyword evidence="1" id="KW-0472">Membrane</keyword>
<keyword evidence="1" id="KW-0812">Transmembrane</keyword>
<evidence type="ECO:0000313" key="2">
    <source>
        <dbReference type="EMBL" id="EEG35382.1"/>
    </source>
</evidence>
<protein>
    <submittedName>
        <fullName evidence="2">Uncharacterized protein</fullName>
    </submittedName>
</protein>
<dbReference type="Proteomes" id="UP000003174">
    <property type="component" value="Unassembled WGS sequence"/>
</dbReference>
<sequence>MRLSILLERLSLQLEGSILFHFRLFIRKIHFTSLSFYVMFIYDYAIFYGCFLSVENGTKKQ</sequence>
<feature type="transmembrane region" description="Helical" evidence="1">
    <location>
        <begin position="34"/>
        <end position="54"/>
    </location>
</feature>